<evidence type="ECO:0000313" key="2">
    <source>
        <dbReference type="Proteomes" id="UP000318571"/>
    </source>
</evidence>
<sequence>MARRLLKTALIFKILDIQGPFPMEASWRTTFRSAPMMCASSDWTLSYSLSKEPQPPRRKTGVNV</sequence>
<protein>
    <submittedName>
        <fullName evidence="1">Uncharacterized protein</fullName>
    </submittedName>
</protein>
<reference evidence="1 2" key="1">
    <citation type="journal article" date="2018" name="Nat. Ecol. Evol.">
        <title>Genomic signatures of mitonuclear coevolution across populations of Tigriopus californicus.</title>
        <authorList>
            <person name="Barreto F.S."/>
            <person name="Watson E.T."/>
            <person name="Lima T.G."/>
            <person name="Willett C.S."/>
            <person name="Edmands S."/>
            <person name="Li W."/>
            <person name="Burton R.S."/>
        </authorList>
    </citation>
    <scope>NUCLEOTIDE SEQUENCE [LARGE SCALE GENOMIC DNA]</scope>
    <source>
        <strain evidence="1 2">San Diego</strain>
    </source>
</reference>
<name>A0A553PG10_TIGCA</name>
<dbReference type="AlphaFoldDB" id="A0A553PG10"/>
<comment type="caution">
    <text evidence="1">The sequence shown here is derived from an EMBL/GenBank/DDBJ whole genome shotgun (WGS) entry which is preliminary data.</text>
</comment>
<keyword evidence="2" id="KW-1185">Reference proteome</keyword>
<proteinExistence type="predicted"/>
<gene>
    <name evidence="1" type="ORF">TCAL_11637</name>
</gene>
<organism evidence="1 2">
    <name type="scientific">Tigriopus californicus</name>
    <name type="common">Marine copepod</name>
    <dbReference type="NCBI Taxonomy" id="6832"/>
    <lineage>
        <taxon>Eukaryota</taxon>
        <taxon>Metazoa</taxon>
        <taxon>Ecdysozoa</taxon>
        <taxon>Arthropoda</taxon>
        <taxon>Crustacea</taxon>
        <taxon>Multicrustacea</taxon>
        <taxon>Hexanauplia</taxon>
        <taxon>Copepoda</taxon>
        <taxon>Harpacticoida</taxon>
        <taxon>Harpacticidae</taxon>
        <taxon>Tigriopus</taxon>
    </lineage>
</organism>
<accession>A0A553PG10</accession>
<dbReference type="EMBL" id="VCGU01000004">
    <property type="protein sequence ID" value="TRY76616.1"/>
    <property type="molecule type" value="Genomic_DNA"/>
</dbReference>
<dbReference type="Proteomes" id="UP000318571">
    <property type="component" value="Chromosome 5"/>
</dbReference>
<evidence type="ECO:0000313" key="1">
    <source>
        <dbReference type="EMBL" id="TRY76616.1"/>
    </source>
</evidence>